<accession>A0A319DZ88</accession>
<sequence length="158" mass="18166">MAPSLKLYDAPAPNPYVVRLFILERGGLNLDVEQVDIMKLENRRLAYRTNVNPRGELPALRIDDKTVLTEITAICEYLDEIATGGKSLFGETAMERAETRMWLRRMDLEIAQPVIAWFRNDPATIDFYKGNRIPTPEARVVQKVMINKFLNLLDDELE</sequence>
<dbReference type="EMBL" id="KZ826384">
    <property type="protein sequence ID" value="PYI03122.1"/>
    <property type="molecule type" value="Genomic_DNA"/>
</dbReference>
<gene>
    <name evidence="2" type="ORF">BO78DRAFT_452529</name>
</gene>
<dbReference type="SUPFAM" id="SSF52833">
    <property type="entry name" value="Thioredoxin-like"/>
    <property type="match status" value="1"/>
</dbReference>
<dbReference type="AlphaFoldDB" id="A0A319DZ88"/>
<name>A0A319DZ88_ASPSB</name>
<dbReference type="Proteomes" id="UP000248423">
    <property type="component" value="Unassembled WGS sequence"/>
</dbReference>
<proteinExistence type="predicted"/>
<dbReference type="PANTHER" id="PTHR43968">
    <property type="match status" value="1"/>
</dbReference>
<dbReference type="InterPro" id="IPR050983">
    <property type="entry name" value="GST_Omega/HSP26"/>
</dbReference>
<dbReference type="OrthoDB" id="2309723at2759"/>
<evidence type="ECO:0000259" key="1">
    <source>
        <dbReference type="PROSITE" id="PS50404"/>
    </source>
</evidence>
<dbReference type="Pfam" id="PF13409">
    <property type="entry name" value="GST_N_2"/>
    <property type="match status" value="1"/>
</dbReference>
<reference evidence="2 3" key="1">
    <citation type="submission" date="2018-02" db="EMBL/GenBank/DDBJ databases">
        <title>The genomes of Aspergillus section Nigri reveals drivers in fungal speciation.</title>
        <authorList>
            <consortium name="DOE Joint Genome Institute"/>
            <person name="Vesth T.C."/>
            <person name="Nybo J."/>
            <person name="Theobald S."/>
            <person name="Brandl J."/>
            <person name="Frisvad J.C."/>
            <person name="Nielsen K.F."/>
            <person name="Lyhne E.K."/>
            <person name="Kogle M.E."/>
            <person name="Kuo A."/>
            <person name="Riley R."/>
            <person name="Clum A."/>
            <person name="Nolan M."/>
            <person name="Lipzen A."/>
            <person name="Salamov A."/>
            <person name="Henrissat B."/>
            <person name="Wiebenga A."/>
            <person name="De vries R.P."/>
            <person name="Grigoriev I.V."/>
            <person name="Mortensen U.H."/>
            <person name="Andersen M.R."/>
            <person name="Baker S.E."/>
        </authorList>
    </citation>
    <scope>NUCLEOTIDE SEQUENCE [LARGE SCALE GENOMIC DNA]</scope>
    <source>
        <strain evidence="2 3">CBS 121057</strain>
    </source>
</reference>
<keyword evidence="3" id="KW-1185">Reference proteome</keyword>
<dbReference type="SUPFAM" id="SSF47616">
    <property type="entry name" value="GST C-terminal domain-like"/>
    <property type="match status" value="1"/>
</dbReference>
<dbReference type="VEuPathDB" id="FungiDB:BO78DRAFT_452529"/>
<evidence type="ECO:0000313" key="3">
    <source>
        <dbReference type="Proteomes" id="UP000248423"/>
    </source>
</evidence>
<dbReference type="PANTHER" id="PTHR43968:SF6">
    <property type="entry name" value="GLUTATHIONE S-TRANSFERASE OMEGA"/>
    <property type="match status" value="1"/>
</dbReference>
<protein>
    <recommendedName>
        <fullName evidence="1">GST N-terminal domain-containing protein</fullName>
    </recommendedName>
</protein>
<dbReference type="GO" id="GO:0005737">
    <property type="term" value="C:cytoplasm"/>
    <property type="evidence" value="ECO:0007669"/>
    <property type="project" value="TreeGrafter"/>
</dbReference>
<dbReference type="Gene3D" id="3.40.30.10">
    <property type="entry name" value="Glutaredoxin"/>
    <property type="match status" value="1"/>
</dbReference>
<organism evidence="2 3">
    <name type="scientific">Aspergillus sclerotiicarbonarius (strain CBS 121057 / IBT 28362)</name>
    <dbReference type="NCBI Taxonomy" id="1448318"/>
    <lineage>
        <taxon>Eukaryota</taxon>
        <taxon>Fungi</taxon>
        <taxon>Dikarya</taxon>
        <taxon>Ascomycota</taxon>
        <taxon>Pezizomycotina</taxon>
        <taxon>Eurotiomycetes</taxon>
        <taxon>Eurotiomycetidae</taxon>
        <taxon>Eurotiales</taxon>
        <taxon>Aspergillaceae</taxon>
        <taxon>Aspergillus</taxon>
        <taxon>Aspergillus subgen. Circumdati</taxon>
    </lineage>
</organism>
<dbReference type="InterPro" id="IPR004045">
    <property type="entry name" value="Glutathione_S-Trfase_N"/>
</dbReference>
<dbReference type="PROSITE" id="PS50404">
    <property type="entry name" value="GST_NTER"/>
    <property type="match status" value="1"/>
</dbReference>
<evidence type="ECO:0000313" key="2">
    <source>
        <dbReference type="EMBL" id="PYI03122.1"/>
    </source>
</evidence>
<dbReference type="STRING" id="1448318.A0A319DZ88"/>
<dbReference type="InterPro" id="IPR036282">
    <property type="entry name" value="Glutathione-S-Trfase_C_sf"/>
</dbReference>
<dbReference type="Gene3D" id="1.20.1050.10">
    <property type="match status" value="1"/>
</dbReference>
<feature type="domain" description="GST N-terminal" evidence="1">
    <location>
        <begin position="3"/>
        <end position="86"/>
    </location>
</feature>
<dbReference type="InterPro" id="IPR036249">
    <property type="entry name" value="Thioredoxin-like_sf"/>
</dbReference>